<dbReference type="KEGG" id="mhw:ACT01_03465"/>
<evidence type="ECO:0000313" key="5">
    <source>
        <dbReference type="Proteomes" id="UP001605989"/>
    </source>
</evidence>
<evidence type="ECO:0000259" key="1">
    <source>
        <dbReference type="SMART" id="SM00849"/>
    </source>
</evidence>
<feature type="domain" description="Metallo-beta-lactamase" evidence="1">
    <location>
        <begin position="21"/>
        <end position="221"/>
    </location>
</feature>
<dbReference type="SMART" id="SM00849">
    <property type="entry name" value="Lactamase_B"/>
    <property type="match status" value="1"/>
</dbReference>
<dbReference type="EMBL" id="JABAFG010000001">
    <property type="protein sequence ID" value="NME27107.1"/>
    <property type="molecule type" value="Genomic_DNA"/>
</dbReference>
<dbReference type="Pfam" id="PF00753">
    <property type="entry name" value="Lactamase_B"/>
    <property type="match status" value="1"/>
</dbReference>
<dbReference type="InterPro" id="IPR001279">
    <property type="entry name" value="Metallo-B-lactamas"/>
</dbReference>
<dbReference type="AlphaFoldDB" id="A0A848BVJ6"/>
<comment type="caution">
    <text evidence="3">The sequence shown here is derived from an EMBL/GenBank/DDBJ whole genome shotgun (WGS) entry which is preliminary data.</text>
</comment>
<dbReference type="InterPro" id="IPR036866">
    <property type="entry name" value="RibonucZ/Hydroxyglut_hydro"/>
</dbReference>
<dbReference type="Proteomes" id="UP001605989">
    <property type="component" value="Unassembled WGS sequence"/>
</dbReference>
<proteinExistence type="predicted"/>
<evidence type="ECO:0000313" key="2">
    <source>
        <dbReference type="EMBL" id="MFG6272713.1"/>
    </source>
</evidence>
<dbReference type="Gene3D" id="3.60.15.10">
    <property type="entry name" value="Ribonuclease Z/Hydroxyacylglutathione hydrolase-like"/>
    <property type="match status" value="1"/>
</dbReference>
<dbReference type="InterPro" id="IPR052926">
    <property type="entry name" value="Metallo-beta-lactamase_dom"/>
</dbReference>
<organism evidence="3 4">
    <name type="scientific">Megasphaera hexanoica</name>
    <dbReference type="NCBI Taxonomy" id="1675036"/>
    <lineage>
        <taxon>Bacteria</taxon>
        <taxon>Bacillati</taxon>
        <taxon>Bacillota</taxon>
        <taxon>Negativicutes</taxon>
        <taxon>Veillonellales</taxon>
        <taxon>Veillonellaceae</taxon>
        <taxon>Megasphaera</taxon>
    </lineage>
</organism>
<gene>
    <name evidence="2" type="ORF">ACGTZG_05865</name>
    <name evidence="3" type="ORF">HF872_00495</name>
</gene>
<dbReference type="GO" id="GO:0016787">
    <property type="term" value="F:hydrolase activity"/>
    <property type="evidence" value="ECO:0007669"/>
    <property type="project" value="UniProtKB-KW"/>
</dbReference>
<evidence type="ECO:0000313" key="4">
    <source>
        <dbReference type="Proteomes" id="UP000591071"/>
    </source>
</evidence>
<sequence length="279" mass="31295">MKLTILIDNYTISGGCYGAESGFSAWFEDRDKKVLLDAGRSDMFMKNAWRRGIDCLQADAVVLSHGHYDHTWGLLPLVQAHIEATYEKRPRIAAPVYAHPDTFLPKEAGGKNIGSILDEASLHAILPVHTTKEPVWLTDRLVFLSEIERTNDFEAKKPLGHTLRNGVWEDDYLYDDSAMVYCSDKGLVIVTPCAHAGVCNTIAYAKKVCHTDTVYAVIGGFHLLRDNPDVMRKTLDFIEDCQPELVYPCHCVSLENKTLLARELPVKELGAGTRLRFDE</sequence>
<reference evidence="2 5" key="2">
    <citation type="submission" date="2024-10" db="EMBL/GenBank/DDBJ databases">
        <authorList>
            <person name="Sang B.-I."/>
            <person name="Prabhaharan D."/>
        </authorList>
    </citation>
    <scope>NUCLEOTIDE SEQUENCE [LARGE SCALE GENOMIC DNA]</scope>
    <source>
        <strain evidence="2 5">MH</strain>
    </source>
</reference>
<reference evidence="3 4" key="1">
    <citation type="submission" date="2020-04" db="EMBL/GenBank/DDBJ databases">
        <authorList>
            <person name="Hitch T.C.A."/>
            <person name="Wylensek D."/>
            <person name="Clavel T."/>
        </authorList>
    </citation>
    <scope>NUCLEOTIDE SEQUENCE [LARGE SCALE GENOMIC DNA]</scope>
    <source>
        <strain evidence="3 4">Oil-RF-744-FAT-WT-6-1</strain>
    </source>
</reference>
<accession>A0A848BVJ6</accession>
<keyword evidence="3" id="KW-0378">Hydrolase</keyword>
<protein>
    <submittedName>
        <fullName evidence="3">MBL fold metallo-hydrolase</fullName>
    </submittedName>
</protein>
<keyword evidence="5" id="KW-1185">Reference proteome</keyword>
<evidence type="ECO:0000313" key="3">
    <source>
        <dbReference type="EMBL" id="NME27107.1"/>
    </source>
</evidence>
<dbReference type="PANTHER" id="PTHR13754:SF18">
    <property type="entry name" value="7,8-DIHYDROPTERIN-6-METHYL-4-(BETA-D-RIBOFURANOSYL)-AMINOBENZENE-5'-PHOSPHATE SYNTHASE"/>
    <property type="match status" value="1"/>
</dbReference>
<dbReference type="SUPFAM" id="SSF56281">
    <property type="entry name" value="Metallo-hydrolase/oxidoreductase"/>
    <property type="match status" value="1"/>
</dbReference>
<dbReference type="Proteomes" id="UP000591071">
    <property type="component" value="Unassembled WGS sequence"/>
</dbReference>
<dbReference type="PANTHER" id="PTHR13754">
    <property type="entry name" value="METALLO-BETA-LACTAMASE SUPERFAMILY PROTEIN"/>
    <property type="match status" value="1"/>
</dbReference>
<dbReference type="GO" id="GO:0016740">
    <property type="term" value="F:transferase activity"/>
    <property type="evidence" value="ECO:0007669"/>
    <property type="project" value="TreeGrafter"/>
</dbReference>
<dbReference type="RefSeq" id="WP_059077067.1">
    <property type="nucleotide sequence ID" value="NZ_CP011940.1"/>
</dbReference>
<dbReference type="EMBL" id="JBIEKR010000004">
    <property type="protein sequence ID" value="MFG6272713.1"/>
    <property type="molecule type" value="Genomic_DNA"/>
</dbReference>
<name>A0A848BVJ6_9FIRM</name>
<dbReference type="OrthoDB" id="9803916at2"/>
<dbReference type="InterPro" id="IPR041712">
    <property type="entry name" value="DHPS-like_MBL-fold"/>
</dbReference>
<dbReference type="CDD" id="cd07713">
    <property type="entry name" value="DHPS-like_MBL-fold"/>
    <property type="match status" value="1"/>
</dbReference>